<dbReference type="Pfam" id="PF00079">
    <property type="entry name" value="Serpin"/>
    <property type="match status" value="1"/>
</dbReference>
<dbReference type="AlphaFoldDB" id="A0A2I4BIC9"/>
<dbReference type="InParanoid" id="A0A2I4BIC9"/>
<gene>
    <name evidence="12" type="primary">LOC106520092</name>
</gene>
<dbReference type="STRING" id="52670.A0A2I4BIC9"/>
<keyword evidence="11" id="KW-1185">Reference proteome</keyword>
<dbReference type="InterPro" id="IPR023796">
    <property type="entry name" value="Serpin_dom"/>
</dbReference>
<evidence type="ECO:0000256" key="1">
    <source>
        <dbReference type="ARBA" id="ARBA00004613"/>
    </source>
</evidence>
<evidence type="ECO:0000313" key="11">
    <source>
        <dbReference type="Proteomes" id="UP000192220"/>
    </source>
</evidence>
<keyword evidence="3" id="KW-0964">Secreted</keyword>
<sequence length="117" mass="13768">MYLLSYIYYKGKWATPFDPDMTREDEFNVDETNKVPVKMMRMEETHFQTYDDQAINTSVLQLPFNNSFSMLLMLPDNMTTLENAICPDHVTKWLKWMKPSEKTPSLCSCSSVTQYQT</sequence>
<evidence type="ECO:0000256" key="5">
    <source>
        <dbReference type="ARBA" id="ARBA00023180"/>
    </source>
</evidence>
<proteinExistence type="inferred from homology"/>
<evidence type="ECO:0000256" key="6">
    <source>
        <dbReference type="ARBA" id="ARBA00037352"/>
    </source>
</evidence>
<evidence type="ECO:0000256" key="8">
    <source>
        <dbReference type="ARBA" id="ARBA00042967"/>
    </source>
</evidence>
<dbReference type="PANTHER" id="PTHR11461:SF375">
    <property type="entry name" value="THYROXINE-BINDING GLOBULIN"/>
    <property type="match status" value="1"/>
</dbReference>
<evidence type="ECO:0000256" key="3">
    <source>
        <dbReference type="ARBA" id="ARBA00022525"/>
    </source>
</evidence>
<dbReference type="GO" id="GO:0005615">
    <property type="term" value="C:extracellular space"/>
    <property type="evidence" value="ECO:0007669"/>
    <property type="project" value="InterPro"/>
</dbReference>
<dbReference type="SUPFAM" id="SSF56574">
    <property type="entry name" value="Serpins"/>
    <property type="match status" value="1"/>
</dbReference>
<evidence type="ECO:0000313" key="12">
    <source>
        <dbReference type="RefSeq" id="XP_013867478.1"/>
    </source>
</evidence>
<reference evidence="12" key="1">
    <citation type="submission" date="2025-08" db="UniProtKB">
        <authorList>
            <consortium name="RefSeq"/>
        </authorList>
    </citation>
    <scope>IDENTIFICATION</scope>
    <source>
        <strain evidence="12">Quisiro</strain>
        <tissue evidence="12">Liver</tissue>
    </source>
</reference>
<dbReference type="GO" id="GO:0004867">
    <property type="term" value="F:serine-type endopeptidase inhibitor activity"/>
    <property type="evidence" value="ECO:0007669"/>
    <property type="project" value="UniProtKB-KW"/>
</dbReference>
<evidence type="ECO:0000256" key="7">
    <source>
        <dbReference type="ARBA" id="ARBA00039512"/>
    </source>
</evidence>
<evidence type="ECO:0000256" key="9">
    <source>
        <dbReference type="ARBA" id="ARBA00043177"/>
    </source>
</evidence>
<dbReference type="OrthoDB" id="671595at2759"/>
<dbReference type="RefSeq" id="XP_013867478.1">
    <property type="nucleotide sequence ID" value="XM_014012024.1"/>
</dbReference>
<organism evidence="11 12">
    <name type="scientific">Austrofundulus limnaeus</name>
    <name type="common">Annual killifish</name>
    <dbReference type="NCBI Taxonomy" id="52670"/>
    <lineage>
        <taxon>Eukaryota</taxon>
        <taxon>Metazoa</taxon>
        <taxon>Chordata</taxon>
        <taxon>Craniata</taxon>
        <taxon>Vertebrata</taxon>
        <taxon>Euteleostomi</taxon>
        <taxon>Actinopterygii</taxon>
        <taxon>Neopterygii</taxon>
        <taxon>Teleostei</taxon>
        <taxon>Neoteleostei</taxon>
        <taxon>Acanthomorphata</taxon>
        <taxon>Ovalentaria</taxon>
        <taxon>Atherinomorphae</taxon>
        <taxon>Cyprinodontiformes</taxon>
        <taxon>Rivulidae</taxon>
        <taxon>Austrofundulus</taxon>
    </lineage>
</organism>
<keyword evidence="12" id="KW-0646">Protease inhibitor</keyword>
<dbReference type="KEGG" id="alim:106520092"/>
<protein>
    <recommendedName>
        <fullName evidence="7">Thyroxine-binding globulin</fullName>
    </recommendedName>
    <alternativeName>
        <fullName evidence="9">Serpin A7</fullName>
    </alternativeName>
    <alternativeName>
        <fullName evidence="8">T4-binding globulin</fullName>
    </alternativeName>
</protein>
<accession>A0A2I4BIC9</accession>
<dbReference type="InterPro" id="IPR000215">
    <property type="entry name" value="Serpin_fam"/>
</dbReference>
<dbReference type="PANTHER" id="PTHR11461">
    <property type="entry name" value="SERINE PROTEASE INHIBITOR, SERPIN"/>
    <property type="match status" value="1"/>
</dbReference>
<evidence type="ECO:0000256" key="2">
    <source>
        <dbReference type="ARBA" id="ARBA00009500"/>
    </source>
</evidence>
<dbReference type="GeneID" id="106520092"/>
<keyword evidence="12" id="KW-0722">Serine protease inhibitor</keyword>
<keyword evidence="5" id="KW-0325">Glycoprotein</keyword>
<evidence type="ECO:0000259" key="10">
    <source>
        <dbReference type="Pfam" id="PF00079"/>
    </source>
</evidence>
<evidence type="ECO:0000256" key="4">
    <source>
        <dbReference type="ARBA" id="ARBA00022729"/>
    </source>
</evidence>
<comment type="function">
    <text evidence="6">Major thyroid hormone transport protein in serum.</text>
</comment>
<comment type="subcellular location">
    <subcellularLocation>
        <location evidence="1">Secreted</location>
    </subcellularLocation>
</comment>
<keyword evidence="4" id="KW-0732">Signal</keyword>
<feature type="domain" description="Serpin" evidence="10">
    <location>
        <begin position="1"/>
        <end position="103"/>
    </location>
</feature>
<dbReference type="InterPro" id="IPR036186">
    <property type="entry name" value="Serpin_sf"/>
</dbReference>
<dbReference type="Proteomes" id="UP000192220">
    <property type="component" value="Unplaced"/>
</dbReference>
<dbReference type="Gene3D" id="2.30.39.10">
    <property type="entry name" value="Alpha-1-antitrypsin, domain 1"/>
    <property type="match status" value="1"/>
</dbReference>
<comment type="similarity">
    <text evidence="2">Belongs to the serpin family.</text>
</comment>
<name>A0A2I4BIC9_AUSLI</name>
<dbReference type="InterPro" id="IPR042185">
    <property type="entry name" value="Serpin_sf_2"/>
</dbReference>